<proteinExistence type="predicted"/>
<keyword evidence="2" id="KW-1185">Reference proteome</keyword>
<organism evidence="1 2">
    <name type="scientific">Leptospira ryugenii</name>
    <dbReference type="NCBI Taxonomy" id="1917863"/>
    <lineage>
        <taxon>Bacteria</taxon>
        <taxon>Pseudomonadati</taxon>
        <taxon>Spirochaetota</taxon>
        <taxon>Spirochaetia</taxon>
        <taxon>Leptospirales</taxon>
        <taxon>Leptospiraceae</taxon>
        <taxon>Leptospira</taxon>
    </lineage>
</organism>
<dbReference type="AlphaFoldDB" id="A0A2P2E453"/>
<evidence type="ECO:0000313" key="2">
    <source>
        <dbReference type="Proteomes" id="UP000245133"/>
    </source>
</evidence>
<gene>
    <name evidence="1" type="ORF">LPTSP4_32030</name>
</gene>
<comment type="caution">
    <text evidence="1">The sequence shown here is derived from an EMBL/GenBank/DDBJ whole genome shotgun (WGS) entry which is preliminary data.</text>
</comment>
<name>A0A2P2E453_9LEPT</name>
<dbReference type="EMBL" id="BFBB01000008">
    <property type="protein sequence ID" value="GBF51665.1"/>
    <property type="molecule type" value="Genomic_DNA"/>
</dbReference>
<accession>A0A2P2E453</accession>
<reference evidence="1 2" key="1">
    <citation type="submission" date="2018-02" db="EMBL/GenBank/DDBJ databases">
        <title>Novel Leptospira species isolated from soil and water in Japan.</title>
        <authorList>
            <person name="Nakao R."/>
            <person name="Masuzawa T."/>
        </authorList>
    </citation>
    <scope>NUCLEOTIDE SEQUENCE [LARGE SCALE GENOMIC DNA]</scope>
    <source>
        <strain evidence="1 2">YH101</strain>
    </source>
</reference>
<sequence>MHRSFPQETIEVGTPTECKGNLRKAIGVQARKGLLGGEKNYNTLNLGASLAPSSKKATRIPSFQKKELPDQWWWCPPGP</sequence>
<evidence type="ECO:0000313" key="1">
    <source>
        <dbReference type="EMBL" id="GBF51665.1"/>
    </source>
</evidence>
<dbReference type="Proteomes" id="UP000245133">
    <property type="component" value="Unassembled WGS sequence"/>
</dbReference>
<protein>
    <submittedName>
        <fullName evidence="1">Uncharacterized protein</fullName>
    </submittedName>
</protein>